<keyword evidence="3" id="KW-0004">4Fe-4S</keyword>
<dbReference type="InterPro" id="IPR058240">
    <property type="entry name" value="rSAM_sf"/>
</dbReference>
<dbReference type="SFLD" id="SFLDG01067">
    <property type="entry name" value="SPASM/twitch_domain_containing"/>
    <property type="match status" value="1"/>
</dbReference>
<comment type="caution">
    <text evidence="15">The sequence shown here is derived from an EMBL/GenBank/DDBJ whole genome shotgun (WGS) entry which is preliminary data.</text>
</comment>
<comment type="catalytic activity">
    <reaction evidence="12">
        <text>GTP + AH2 + S-adenosyl-L-methionine = (8S)-3',8-cyclo-7,8-dihydroguanosine 5'-triphosphate + 5'-deoxyadenosine + L-methionine + A + H(+)</text>
        <dbReference type="Rhea" id="RHEA:49576"/>
        <dbReference type="ChEBI" id="CHEBI:13193"/>
        <dbReference type="ChEBI" id="CHEBI:15378"/>
        <dbReference type="ChEBI" id="CHEBI:17319"/>
        <dbReference type="ChEBI" id="CHEBI:17499"/>
        <dbReference type="ChEBI" id="CHEBI:37565"/>
        <dbReference type="ChEBI" id="CHEBI:57844"/>
        <dbReference type="ChEBI" id="CHEBI:59789"/>
        <dbReference type="ChEBI" id="CHEBI:131766"/>
        <dbReference type="EC" id="4.1.99.22"/>
    </reaction>
</comment>
<keyword evidence="11 15" id="KW-0456">Lyase</keyword>
<dbReference type="InterPro" id="IPR000385">
    <property type="entry name" value="MoaA_NifB_PqqE_Fe-S-bd_CS"/>
</dbReference>
<comment type="cofactor">
    <cofactor evidence="1">
        <name>[4Fe-4S] cluster</name>
        <dbReference type="ChEBI" id="CHEBI:49883"/>
    </cofactor>
</comment>
<evidence type="ECO:0000256" key="13">
    <source>
        <dbReference type="SAM" id="MobiDB-lite"/>
    </source>
</evidence>
<dbReference type="Gene3D" id="3.20.20.70">
    <property type="entry name" value="Aldolase class I"/>
    <property type="match status" value="1"/>
</dbReference>
<evidence type="ECO:0000256" key="8">
    <source>
        <dbReference type="ARBA" id="ARBA00023014"/>
    </source>
</evidence>
<evidence type="ECO:0000256" key="4">
    <source>
        <dbReference type="ARBA" id="ARBA00022691"/>
    </source>
</evidence>
<dbReference type="SFLD" id="SFLDS00029">
    <property type="entry name" value="Radical_SAM"/>
    <property type="match status" value="1"/>
</dbReference>
<evidence type="ECO:0000259" key="14">
    <source>
        <dbReference type="PROSITE" id="PS51918"/>
    </source>
</evidence>
<dbReference type="CDD" id="cd21117">
    <property type="entry name" value="Twitch_MoaA"/>
    <property type="match status" value="1"/>
</dbReference>
<dbReference type="SFLD" id="SFLDG01386">
    <property type="entry name" value="main_SPASM_domain-containing"/>
    <property type="match status" value="1"/>
</dbReference>
<proteinExistence type="predicted"/>
<dbReference type="InterPro" id="IPR006638">
    <property type="entry name" value="Elp3/MiaA/NifB-like_rSAM"/>
</dbReference>
<keyword evidence="7" id="KW-0408">Iron</keyword>
<evidence type="ECO:0000256" key="12">
    <source>
        <dbReference type="ARBA" id="ARBA00048697"/>
    </source>
</evidence>
<evidence type="ECO:0000256" key="3">
    <source>
        <dbReference type="ARBA" id="ARBA00022485"/>
    </source>
</evidence>
<keyword evidence="5" id="KW-0479">Metal-binding</keyword>
<keyword evidence="6" id="KW-0547">Nucleotide-binding</keyword>
<gene>
    <name evidence="15" type="primary">moaA</name>
    <name evidence="15" type="ORF">LKD42_06875</name>
</gene>
<evidence type="ECO:0000256" key="10">
    <source>
        <dbReference type="ARBA" id="ARBA00023150"/>
    </source>
</evidence>
<dbReference type="InterPro" id="IPR013483">
    <property type="entry name" value="MoaA"/>
</dbReference>
<feature type="region of interest" description="Disordered" evidence="13">
    <location>
        <begin position="304"/>
        <end position="326"/>
    </location>
</feature>
<dbReference type="Proteomes" id="UP001299235">
    <property type="component" value="Unassembled WGS sequence"/>
</dbReference>
<dbReference type="NCBIfam" id="TIGR02666">
    <property type="entry name" value="moaA"/>
    <property type="match status" value="1"/>
</dbReference>
<sequence length="326" mass="36872">MLDQFGRKIEYMRISLTNNCNLRCSYCMPEKRISDVHFFPMNQVLRCVESAVSLGITHFRLTGGEPLCYPKIEELLCKIKQIKGVDSVHLTTNGVLLKEKAAQLKQAGIDSINVSLDTSDEKEYRVLTGGGKLSNVLDGIRKAAELEIPVKINAVLREQTDVCALAAFAEQNHVTLRFIEMMPVGFGKILPVDPKSKVLETLQERYGRYERIMQRKRKADSQEKYGYGPAVYYRFSDLDISIGLIQAIHGKFCDRCNRVRITSEAKLKPCLASAKVIDLRPALEDTENPDKLAELMRQAIFQKPKSHHFEEQNSKKSSETMNQIGG</sequence>
<evidence type="ECO:0000313" key="15">
    <source>
        <dbReference type="EMBL" id="MCC2148978.1"/>
    </source>
</evidence>
<keyword evidence="9" id="KW-0342">GTP-binding</keyword>
<keyword evidence="16" id="KW-1185">Reference proteome</keyword>
<dbReference type="Pfam" id="PF04055">
    <property type="entry name" value="Radical_SAM"/>
    <property type="match status" value="1"/>
</dbReference>
<evidence type="ECO:0000256" key="9">
    <source>
        <dbReference type="ARBA" id="ARBA00023134"/>
    </source>
</evidence>
<reference evidence="15 16" key="1">
    <citation type="submission" date="2021-10" db="EMBL/GenBank/DDBJ databases">
        <title>Anaerobic single-cell dispensing facilitates the cultivation of human gut bacteria.</title>
        <authorList>
            <person name="Afrizal A."/>
        </authorList>
    </citation>
    <scope>NUCLEOTIDE SEQUENCE [LARGE SCALE GENOMIC DNA]</scope>
    <source>
        <strain evidence="15 16">CLA-AA-H246</strain>
    </source>
</reference>
<dbReference type="PANTHER" id="PTHR22960:SF0">
    <property type="entry name" value="MOLYBDENUM COFACTOR BIOSYNTHESIS PROTEIN 1"/>
    <property type="match status" value="1"/>
</dbReference>
<dbReference type="InterPro" id="IPR010505">
    <property type="entry name" value="MoaA_twitch"/>
</dbReference>
<accession>A0ABS8EVJ7</accession>
<feature type="domain" description="Radical SAM core" evidence="14">
    <location>
        <begin position="4"/>
        <end position="223"/>
    </location>
</feature>
<evidence type="ECO:0000256" key="1">
    <source>
        <dbReference type="ARBA" id="ARBA00001966"/>
    </source>
</evidence>
<evidence type="ECO:0000256" key="7">
    <source>
        <dbReference type="ARBA" id="ARBA00023004"/>
    </source>
</evidence>
<evidence type="ECO:0000256" key="2">
    <source>
        <dbReference type="ARBA" id="ARBA00012167"/>
    </source>
</evidence>
<evidence type="ECO:0000313" key="16">
    <source>
        <dbReference type="Proteomes" id="UP001299235"/>
    </source>
</evidence>
<evidence type="ECO:0000256" key="11">
    <source>
        <dbReference type="ARBA" id="ARBA00023239"/>
    </source>
</evidence>
<dbReference type="SMART" id="SM00729">
    <property type="entry name" value="Elp3"/>
    <property type="match status" value="1"/>
</dbReference>
<dbReference type="Pfam" id="PF06463">
    <property type="entry name" value="Mob_synth_C"/>
    <property type="match status" value="1"/>
</dbReference>
<dbReference type="CDD" id="cd01335">
    <property type="entry name" value="Radical_SAM"/>
    <property type="match status" value="1"/>
</dbReference>
<dbReference type="PANTHER" id="PTHR22960">
    <property type="entry name" value="MOLYBDOPTERIN COFACTOR SYNTHESIS PROTEIN A"/>
    <property type="match status" value="1"/>
</dbReference>
<evidence type="ECO:0000256" key="6">
    <source>
        <dbReference type="ARBA" id="ARBA00022741"/>
    </source>
</evidence>
<dbReference type="PROSITE" id="PS51918">
    <property type="entry name" value="RADICAL_SAM"/>
    <property type="match status" value="1"/>
</dbReference>
<keyword evidence="4" id="KW-0949">S-adenosyl-L-methionine</keyword>
<dbReference type="SUPFAM" id="SSF102114">
    <property type="entry name" value="Radical SAM enzymes"/>
    <property type="match status" value="1"/>
</dbReference>
<organism evidence="15 16">
    <name type="scientific">Hominisplanchenecus faecis</name>
    <dbReference type="NCBI Taxonomy" id="2885351"/>
    <lineage>
        <taxon>Bacteria</taxon>
        <taxon>Bacillati</taxon>
        <taxon>Bacillota</taxon>
        <taxon>Clostridia</taxon>
        <taxon>Lachnospirales</taxon>
        <taxon>Lachnospiraceae</taxon>
        <taxon>Hominisplanchenecus</taxon>
    </lineage>
</organism>
<dbReference type="InterPro" id="IPR050105">
    <property type="entry name" value="MoCo_biosynth_MoaA/MoaC"/>
</dbReference>
<dbReference type="InterPro" id="IPR013785">
    <property type="entry name" value="Aldolase_TIM"/>
</dbReference>
<dbReference type="InterPro" id="IPR040064">
    <property type="entry name" value="MoaA-like"/>
</dbReference>
<feature type="compositionally biased region" description="Basic and acidic residues" evidence="13">
    <location>
        <begin position="307"/>
        <end position="318"/>
    </location>
</feature>
<dbReference type="EMBL" id="JAJEQE010000018">
    <property type="protein sequence ID" value="MCC2148978.1"/>
    <property type="molecule type" value="Genomic_DNA"/>
</dbReference>
<dbReference type="RefSeq" id="WP_283094974.1">
    <property type="nucleotide sequence ID" value="NZ_JAJEQE010000018.1"/>
</dbReference>
<evidence type="ECO:0000256" key="5">
    <source>
        <dbReference type="ARBA" id="ARBA00022723"/>
    </source>
</evidence>
<dbReference type="PROSITE" id="PS01305">
    <property type="entry name" value="MOAA_NIFB_PQQE"/>
    <property type="match status" value="1"/>
</dbReference>
<keyword evidence="8" id="KW-0411">Iron-sulfur</keyword>
<keyword evidence="10" id="KW-0501">Molybdenum cofactor biosynthesis</keyword>
<dbReference type="SFLD" id="SFLDG01383">
    <property type="entry name" value="cyclic_pyranopterin_phosphate"/>
    <property type="match status" value="1"/>
</dbReference>
<protein>
    <recommendedName>
        <fullName evidence="2">GTP 3',8-cyclase</fullName>
        <ecNumber evidence="2">4.1.99.22</ecNumber>
    </recommendedName>
</protein>
<dbReference type="GO" id="GO:0061798">
    <property type="term" value="F:GTP 3',8'-cyclase activity"/>
    <property type="evidence" value="ECO:0007669"/>
    <property type="project" value="UniProtKB-EC"/>
</dbReference>
<dbReference type="EC" id="4.1.99.22" evidence="2"/>
<dbReference type="InterPro" id="IPR007197">
    <property type="entry name" value="rSAM"/>
</dbReference>
<name>A0ABS8EVJ7_9FIRM</name>